<feature type="region of interest" description="Disordered" evidence="1">
    <location>
        <begin position="1634"/>
        <end position="1670"/>
    </location>
</feature>
<protein>
    <recommendedName>
        <fullName evidence="4">Leucine rich repeat protein</fullName>
    </recommendedName>
</protein>
<proteinExistence type="predicted"/>
<dbReference type="InterPro" id="IPR032675">
    <property type="entry name" value="LRR_dom_sf"/>
</dbReference>
<dbReference type="EMBL" id="JAAAID010000062">
    <property type="protein sequence ID" value="KAG0023312.1"/>
    <property type="molecule type" value="Genomic_DNA"/>
</dbReference>
<dbReference type="SMART" id="SM00368">
    <property type="entry name" value="LRR_RI"/>
    <property type="match status" value="6"/>
</dbReference>
<feature type="compositionally biased region" description="Basic and acidic residues" evidence="1">
    <location>
        <begin position="437"/>
        <end position="446"/>
    </location>
</feature>
<feature type="region of interest" description="Disordered" evidence="1">
    <location>
        <begin position="412"/>
        <end position="472"/>
    </location>
</feature>
<feature type="compositionally biased region" description="Low complexity" evidence="1">
    <location>
        <begin position="344"/>
        <end position="370"/>
    </location>
</feature>
<feature type="region of interest" description="Disordered" evidence="1">
    <location>
        <begin position="91"/>
        <end position="124"/>
    </location>
</feature>
<feature type="compositionally biased region" description="Polar residues" evidence="1">
    <location>
        <begin position="1216"/>
        <end position="1227"/>
    </location>
</feature>
<feature type="region of interest" description="Disordered" evidence="1">
    <location>
        <begin position="163"/>
        <end position="201"/>
    </location>
</feature>
<dbReference type="PANTHER" id="PTHR33590:SF1">
    <property type="entry name" value="PDZ DOMAIN-CONTAINING PROTEIN"/>
    <property type="match status" value="1"/>
</dbReference>
<feature type="compositionally biased region" description="Polar residues" evidence="1">
    <location>
        <begin position="1556"/>
        <end position="1567"/>
    </location>
</feature>
<feature type="region of interest" description="Disordered" evidence="1">
    <location>
        <begin position="1067"/>
        <end position="1094"/>
    </location>
</feature>
<sequence length="1670" mass="187729">MAPPKRYIQQIQLGGVLKKVLAKERNGQVFVLLQDVQDIFEGAKRFEYDGIGVPFMTDENDERITPLRIEYYEDCILDVIVGTASEVKDVSTSSEPISIPSSQSTTPTTPTSSFTSSVTSPRSVSPVSVAPLSIVRPSMMGSLSSVPEAVDEAVDTEIALSGAHERALSTSSSSSDINRRSQGDTGGVHLRSESLDAPMPAPLHHTVQTVHTTPVMSVKVLADDEPFVQECTEYPLPQSSVYHSDTTYRPRTAFNPQPLPPLPGQQGDISHTQRQSQLYLQQQQYQQQYQQQHQQQQQRYHPHQQYHYQQQQQYHYQQQYHQQHQQQQYQQQYQQQEHQQQYQQQEHQQQYQQQEHQQYQQQNRSQYQSLSTNVHDNPPIPPRPHNIITSSHIPIRQFQQFSVAQAPQTLDPDGRALLASSPTANSISESTPLHLSPKKDRFDDNTRNILESDPGLDYISESRNSQQESETKVKSLEMKLRRAQDQTLAYAKRNQALAWESMQMSAKIMNRATLIQNMVQAVLTQNHELQEDPAPRLFIVLPVLTLDQTIPLKPTSAGDQRKFRLHFLCECGHYTRPLPNSGLNHIHFVEHEGYEIVRPAEFFEKYGAFIRNLSHLIRNGVHCGTVSIPPLLGSSDRKQHNRTLSLGQESLRNQILDTRLTEAIEYLDSLDTPDLDGNQDFIESFDGTDIRQFQTYIKIPPKDIPYLANFYRIVTNRGHVKWICEDHFRSTIHYENELSFQKDVAALKGHYNLQIGQAKVQLETAQDASQFYKALTKAHNLHELSVGLRWQFTEGDLSKFVQAINDSRIRALVLDGCRQKVDSSMKIMNFGKKYDPLLKIIFGPKIGSLKLLNIPSMMLKISTKLQPLTQVCGVKALHLENVGVLDFTGPEKGHSLSNLGLNNGPPRISALSFLTNILTNFRSLLAISLPGMNIRDDGVSLLTEQIHLQKTLKRINLYNNAISPTGGRLLAAFMSQEKAITHLDLGMNSIGDEALVQVIDSLGPKLSVLSLENTGFRENSAEALERMVATYNTVSDPEPHLEYLNLATNAWTTSSIQSLGRIIARLRTENPEPSSPSSPSVTSAMTRRSDKSSRLEMGPAEAFLVVNSMIRTSQISLPTDRPWYEQPDVLNGHFALTATKGSYNHLSMKAQDSISSNSKLKVLRIMDAGLSEGAARYLIGLLDVSVLTRLDLRRCIRLFKPREMLTILARIFPNSSYSHGSETSQQQRKLEPQAPTPFGVSGSPINSIRFIHLNSTDVDDHVAHIIAQELESGWSCIERLDIGNNHLTHKGISLILKSLCYNTSLQHLNLGQNFGAINTVYQSSASTLAQSQSLREALLRLMTTNKTLEVLYFICADVEVVAKGLSSNSTIKSLVFDRLEGTLKDIEAFGRALAVNQTLMRFKVYDNREAPFLQAYYGTGQQPNHQIVRQLYGQHQQTQYVDPFRDCKQDAVKTIEKGITFNESIIEFHWPEMFDRMQPSTEHLENVLKRNMAKLESTSKVGDGTPERYAQRASKVSRGLSVLSTTSTVSNGSDSSPTSSLSSLSSSYSHSKDNSLTNNLTRSQSGFVPSASGPGDSYTYSIHSNNSHGSSGGGDANGSRNGGGNGSSVWDEQRLSALELSPWTRNQLRNIPSREHQVQVQQQQQQQKQQQRRMSRVDSEAHIMQRFHKK</sequence>
<comment type="caution">
    <text evidence="2">The sequence shown here is derived from an EMBL/GenBank/DDBJ whole genome shotgun (WGS) entry which is preliminary data.</text>
</comment>
<gene>
    <name evidence="2" type="ORF">BGZ80_009806</name>
</gene>
<feature type="compositionally biased region" description="Low complexity" evidence="1">
    <location>
        <begin position="1516"/>
        <end position="1549"/>
    </location>
</feature>
<name>A0A9P6T4L1_9FUNG</name>
<dbReference type="OrthoDB" id="120976at2759"/>
<evidence type="ECO:0000313" key="2">
    <source>
        <dbReference type="EMBL" id="KAG0023312.1"/>
    </source>
</evidence>
<organism evidence="2 3">
    <name type="scientific">Entomortierella chlamydospora</name>
    <dbReference type="NCBI Taxonomy" id="101097"/>
    <lineage>
        <taxon>Eukaryota</taxon>
        <taxon>Fungi</taxon>
        <taxon>Fungi incertae sedis</taxon>
        <taxon>Mucoromycota</taxon>
        <taxon>Mortierellomycotina</taxon>
        <taxon>Mortierellomycetes</taxon>
        <taxon>Mortierellales</taxon>
        <taxon>Mortierellaceae</taxon>
        <taxon>Entomortierella</taxon>
    </lineage>
</organism>
<feature type="region of interest" description="Disordered" evidence="1">
    <location>
        <begin position="344"/>
        <end position="388"/>
    </location>
</feature>
<dbReference type="SUPFAM" id="SSF52047">
    <property type="entry name" value="RNI-like"/>
    <property type="match status" value="2"/>
</dbReference>
<accession>A0A9P6T4L1</accession>
<feature type="compositionally biased region" description="Gly residues" evidence="1">
    <location>
        <begin position="1590"/>
        <end position="1606"/>
    </location>
</feature>
<feature type="compositionally biased region" description="Low complexity" evidence="1">
    <location>
        <begin position="273"/>
        <end position="321"/>
    </location>
</feature>
<evidence type="ECO:0008006" key="4">
    <source>
        <dbReference type="Google" id="ProtNLM"/>
    </source>
</evidence>
<feature type="region of interest" description="Disordered" evidence="1">
    <location>
        <begin position="238"/>
        <end position="321"/>
    </location>
</feature>
<dbReference type="Proteomes" id="UP000703661">
    <property type="component" value="Unassembled WGS sequence"/>
</dbReference>
<feature type="region of interest" description="Disordered" evidence="1">
    <location>
        <begin position="1495"/>
        <end position="1609"/>
    </location>
</feature>
<evidence type="ECO:0000313" key="3">
    <source>
        <dbReference type="Proteomes" id="UP000703661"/>
    </source>
</evidence>
<keyword evidence="3" id="KW-1185">Reference proteome</keyword>
<reference evidence="2" key="1">
    <citation type="journal article" date="2020" name="Fungal Divers.">
        <title>Resolving the Mortierellaceae phylogeny through synthesis of multi-gene phylogenetics and phylogenomics.</title>
        <authorList>
            <person name="Vandepol N."/>
            <person name="Liber J."/>
            <person name="Desiro A."/>
            <person name="Na H."/>
            <person name="Kennedy M."/>
            <person name="Barry K."/>
            <person name="Grigoriev I.V."/>
            <person name="Miller A.N."/>
            <person name="O'Donnell K."/>
            <person name="Stajich J.E."/>
            <person name="Bonito G."/>
        </authorList>
    </citation>
    <scope>NUCLEOTIDE SEQUENCE</scope>
    <source>
        <strain evidence="2">NRRL 2769</strain>
    </source>
</reference>
<feature type="compositionally biased region" description="Polar residues" evidence="1">
    <location>
        <begin position="420"/>
        <end position="433"/>
    </location>
</feature>
<feature type="region of interest" description="Disordered" evidence="1">
    <location>
        <begin position="1216"/>
        <end position="1236"/>
    </location>
</feature>
<evidence type="ECO:0000256" key="1">
    <source>
        <dbReference type="SAM" id="MobiDB-lite"/>
    </source>
</evidence>
<feature type="compositionally biased region" description="Polar residues" evidence="1">
    <location>
        <begin position="238"/>
        <end position="249"/>
    </location>
</feature>
<feature type="compositionally biased region" description="Low complexity" evidence="1">
    <location>
        <begin position="1638"/>
        <end position="1649"/>
    </location>
</feature>
<dbReference type="PANTHER" id="PTHR33590">
    <property type="entry name" value="GLUTENIN, HIGH MOLECULAR WEIGHT SUBUNIT PW212-RELATED PROTEIN"/>
    <property type="match status" value="1"/>
</dbReference>
<dbReference type="Gene3D" id="3.80.10.10">
    <property type="entry name" value="Ribonuclease Inhibitor"/>
    <property type="match status" value="2"/>
</dbReference>